<reference evidence="3" key="1">
    <citation type="journal article" date="2012" name="Nat. Genet.">
        <title>Lifestyle transitions in plant pathogenic Colletotrichum fungi deciphered by genome and transcriptome analyses.</title>
        <authorList>
            <person name="O'Connell R.J."/>
            <person name="Thon M.R."/>
            <person name="Hacquard S."/>
            <person name="Amyotte S.G."/>
            <person name="Kleemann J."/>
            <person name="Torres M.F."/>
            <person name="Damm U."/>
            <person name="Buiate E.A."/>
            <person name="Epstein L."/>
            <person name="Alkan N."/>
            <person name="Altmueller J."/>
            <person name="Alvarado-Balderrama L."/>
            <person name="Bauser C.A."/>
            <person name="Becker C."/>
            <person name="Birren B.W."/>
            <person name="Chen Z."/>
            <person name="Choi J."/>
            <person name="Crouch J.A."/>
            <person name="Duvick J.P."/>
            <person name="Farman M.A."/>
            <person name="Gan P."/>
            <person name="Heiman D."/>
            <person name="Henrissat B."/>
            <person name="Howard R.J."/>
            <person name="Kabbage M."/>
            <person name="Koch C."/>
            <person name="Kracher B."/>
            <person name="Kubo Y."/>
            <person name="Law A.D."/>
            <person name="Lebrun M.-H."/>
            <person name="Lee Y.-H."/>
            <person name="Miyara I."/>
            <person name="Moore N."/>
            <person name="Neumann U."/>
            <person name="Nordstroem K."/>
            <person name="Panaccione D.G."/>
            <person name="Panstruga R."/>
            <person name="Place M."/>
            <person name="Proctor R.H."/>
            <person name="Prusky D."/>
            <person name="Rech G."/>
            <person name="Reinhardt R."/>
            <person name="Rollins J.A."/>
            <person name="Rounsley S."/>
            <person name="Schardl C.L."/>
            <person name="Schwartz D.C."/>
            <person name="Shenoy N."/>
            <person name="Shirasu K."/>
            <person name="Sikhakolli U.R."/>
            <person name="Stueber K."/>
            <person name="Sukno S.A."/>
            <person name="Sweigard J.A."/>
            <person name="Takano Y."/>
            <person name="Takahara H."/>
            <person name="Trail F."/>
            <person name="van der Does H.C."/>
            <person name="Voll L.M."/>
            <person name="Will I."/>
            <person name="Young S."/>
            <person name="Zeng Q."/>
            <person name="Zhang J."/>
            <person name="Zhou S."/>
            <person name="Dickman M.B."/>
            <person name="Schulze-Lefert P."/>
            <person name="Ver Loren van Themaat E."/>
            <person name="Ma L.-J."/>
            <person name="Vaillancourt L.J."/>
        </authorList>
    </citation>
    <scope>NUCLEOTIDE SEQUENCE [LARGE SCALE GENOMIC DNA]</scope>
    <source>
        <strain evidence="3">IMI 349063</strain>
    </source>
</reference>
<dbReference type="Proteomes" id="UP000007174">
    <property type="component" value="Unassembled WGS sequence"/>
</dbReference>
<organism evidence="2 3">
    <name type="scientific">Colletotrichum higginsianum (strain IMI 349063)</name>
    <name type="common">Crucifer anthracnose fungus</name>
    <dbReference type="NCBI Taxonomy" id="759273"/>
    <lineage>
        <taxon>Eukaryota</taxon>
        <taxon>Fungi</taxon>
        <taxon>Dikarya</taxon>
        <taxon>Ascomycota</taxon>
        <taxon>Pezizomycotina</taxon>
        <taxon>Sordariomycetes</taxon>
        <taxon>Hypocreomycetidae</taxon>
        <taxon>Glomerellales</taxon>
        <taxon>Glomerellaceae</taxon>
        <taxon>Colletotrichum</taxon>
        <taxon>Colletotrichum destructivum species complex</taxon>
    </lineage>
</organism>
<evidence type="ECO:0000313" key="2">
    <source>
        <dbReference type="EMBL" id="CCF34625.1"/>
    </source>
</evidence>
<evidence type="ECO:0000313" key="3">
    <source>
        <dbReference type="Proteomes" id="UP000007174"/>
    </source>
</evidence>
<name>H1V323_COLHI</name>
<protein>
    <submittedName>
        <fullName evidence="2">Uncharacterized protein</fullName>
    </submittedName>
</protein>
<dbReference type="AlphaFoldDB" id="H1V323"/>
<sequence length="191" mass="21115">MLCGQPKRHGCIAASAKRPADRHYWFNSVSGCLRPTPLLPSSTLPDPSPFVHSLPVLIQLIVRHASHRCSLIRRASSQTQQWRGAPSTCCCFAPPLFQHVPPNKQAGLGNAICSAASIHAGDIRSTPTKCPIHPISRRRVHFIHSLHRTFVAPMSDRNHFFMAHPQISETVVTPQHSSTTPLSEQVSSMRE</sequence>
<dbReference type="HOGENOM" id="CLU_1421321_0_0_1"/>
<dbReference type="EMBL" id="CACQ02001215">
    <property type="protein sequence ID" value="CCF34625.1"/>
    <property type="molecule type" value="Genomic_DNA"/>
</dbReference>
<evidence type="ECO:0000256" key="1">
    <source>
        <dbReference type="SAM" id="MobiDB-lite"/>
    </source>
</evidence>
<gene>
    <name evidence="2" type="ORF">CH063_06579</name>
</gene>
<proteinExistence type="predicted"/>
<feature type="region of interest" description="Disordered" evidence="1">
    <location>
        <begin position="171"/>
        <end position="191"/>
    </location>
</feature>
<accession>H1V323</accession>